<gene>
    <name evidence="1" type="ORF">Psuf_067130</name>
</gene>
<dbReference type="Gene3D" id="3.30.300.20">
    <property type="match status" value="1"/>
</dbReference>
<evidence type="ECO:0000313" key="1">
    <source>
        <dbReference type="EMBL" id="BCB89400.1"/>
    </source>
</evidence>
<name>A0A6F8YTC2_9ACTN</name>
<dbReference type="Pfam" id="PF02566">
    <property type="entry name" value="OsmC"/>
    <property type="match status" value="1"/>
</dbReference>
<evidence type="ECO:0008006" key="3">
    <source>
        <dbReference type="Google" id="ProtNLM"/>
    </source>
</evidence>
<dbReference type="Proteomes" id="UP000503011">
    <property type="component" value="Chromosome"/>
</dbReference>
<organism evidence="1 2">
    <name type="scientific">Phytohabitans suffuscus</name>
    <dbReference type="NCBI Taxonomy" id="624315"/>
    <lineage>
        <taxon>Bacteria</taxon>
        <taxon>Bacillati</taxon>
        <taxon>Actinomycetota</taxon>
        <taxon>Actinomycetes</taxon>
        <taxon>Micromonosporales</taxon>
        <taxon>Micromonosporaceae</taxon>
    </lineage>
</organism>
<dbReference type="PANTHER" id="PTHR39624:SF2">
    <property type="entry name" value="OSMC-LIKE PROTEIN"/>
    <property type="match status" value="1"/>
</dbReference>
<protein>
    <recommendedName>
        <fullName evidence="3">Osmotically inducible protein OsmC</fullName>
    </recommendedName>
</protein>
<accession>A0A6F8YTC2</accession>
<dbReference type="KEGG" id="psuu:Psuf_067130"/>
<dbReference type="InterPro" id="IPR015946">
    <property type="entry name" value="KH_dom-like_a/b"/>
</dbReference>
<dbReference type="InterPro" id="IPR036102">
    <property type="entry name" value="OsmC/Ohrsf"/>
</dbReference>
<reference evidence="1 2" key="2">
    <citation type="submission" date="2020-03" db="EMBL/GenBank/DDBJ databases">
        <authorList>
            <person name="Ichikawa N."/>
            <person name="Kimura A."/>
            <person name="Kitahashi Y."/>
            <person name="Uohara A."/>
        </authorList>
    </citation>
    <scope>NUCLEOTIDE SEQUENCE [LARGE SCALE GENOMIC DNA]</scope>
    <source>
        <strain evidence="1 2">NBRC 105367</strain>
    </source>
</reference>
<sequence>MTMVRAQMAEQLSMGKREHMEVAFVVGESYEVKVRNHRVVVDQPSGLGGQDTAPTPTELFVASLATCVAFYAGRYLTRHGLSRDGLSVSVEYQMATDRPARVAAVRLTVYAPADLPAERRAALSAVVSHCTVHNSLIQAPSVAIDVV</sequence>
<dbReference type="InterPro" id="IPR003718">
    <property type="entry name" value="OsmC/Ohr_fam"/>
</dbReference>
<reference evidence="1 2" key="1">
    <citation type="submission" date="2020-03" db="EMBL/GenBank/DDBJ databases">
        <title>Whole genome shotgun sequence of Phytohabitans suffuscus NBRC 105367.</title>
        <authorList>
            <person name="Komaki H."/>
            <person name="Tamura T."/>
        </authorList>
    </citation>
    <scope>NUCLEOTIDE SEQUENCE [LARGE SCALE GENOMIC DNA]</scope>
    <source>
        <strain evidence="1 2">NBRC 105367</strain>
    </source>
</reference>
<proteinExistence type="predicted"/>
<keyword evidence="2" id="KW-1185">Reference proteome</keyword>
<dbReference type="AlphaFoldDB" id="A0A6F8YTC2"/>
<dbReference type="SUPFAM" id="SSF82784">
    <property type="entry name" value="OsmC-like"/>
    <property type="match status" value="1"/>
</dbReference>
<evidence type="ECO:0000313" key="2">
    <source>
        <dbReference type="Proteomes" id="UP000503011"/>
    </source>
</evidence>
<dbReference type="EMBL" id="AP022871">
    <property type="protein sequence ID" value="BCB89400.1"/>
    <property type="molecule type" value="Genomic_DNA"/>
</dbReference>
<dbReference type="PANTHER" id="PTHR39624">
    <property type="entry name" value="PROTEIN INVOLVED IN RIMO-MEDIATED BETA-METHYLTHIOLATION OF RIBOSOMAL PROTEIN S12 YCAO"/>
    <property type="match status" value="1"/>
</dbReference>